<sequence length="988" mass="111356">MVLEKNRTNIPILFIIITVSTNESNINIEPSEITMATTLTTPLLILSIFFIFNSIPIPSSSCPLHQKQALLHFKSTLDAIHDSESSSFLPVELNSWKPNSDCCTWDRLKCSKARAVTELHLYSIVPESNNPVPVFSNILTPLFHIQSLKLLDIAMNSLLGEIPRDGFRNLTELVHLDMMLNNFNGSIPSQLLQLPKLQYLDLSVNPLLRTLGPEVGSFRSLTTLRLSFNNFQGPIPPQVFELDSLRILDLSNNLFQGVLSPEVGKLRNLERLYLDRNILSGIIPKEIGNLTKLTELYLTDNHFSGEIPASVINLKEMVLLDLSNNSFSSQIPSAIGRLPNMTTLDLSKNELTGPIPSSLQNVSKLETLRLQHNKLAGDIPTWLFNIKSLRGLFIGGNGNSLTWNNNTNIVPRCSLQQISMTSCRLSGQIPKWISSQKELTFLDLSMNQLEGKFPFWLAEMDMEGIVLSDNKLTGSIPPRLFESLGLKLLALSRNNFSGELPENIGNASTLSMLLLSGNNFSGNIPRSVSNRLQVLDLSRNRFSGDNFFVLGDKPLPYIDLSYNEFFGKIPMTFSSETRVLSLGGNKFSGDLPSNLSNLVSLESLDLHGNDITGNFQDVLPQIPTLQVLNLRDNSLKGFIPRTISNLTSLRILDLSGNNLTGSIPQEIGNLTRMIETPHTKYVPFDIWPRYMFIYDDFLDKIEFQDLVVNWKNSFQGLSSHSIGIYSFMDLSDNRFSGEIPASLGNLESLKVLNISYNNISGLIPVSFGNLKDVESLDLSHNKISGSIPQSLVKLDQLAILDVSNNRLTGKIPTGWQMNTMNEVKFFANNSGLCGMQIMIKCPEDIPPTPKKETEEEDEKLSWMLWEGTWFGFPWWKNLPLVHSYCFLFHALVPRFTCLIWYPKISYEIIEIFGLELHNVKKNFKVYFYHCMKFLQQIICCQGQDDFKWCPLGQDDFSIYRENNRVKSGDRHTGAIITPQTGMRETFRG</sequence>
<dbReference type="SMART" id="SM00365">
    <property type="entry name" value="LRR_SD22"/>
    <property type="match status" value="6"/>
</dbReference>
<dbReference type="InterPro" id="IPR003591">
    <property type="entry name" value="Leu-rich_rpt_typical-subtyp"/>
</dbReference>
<dbReference type="Pfam" id="PF00560">
    <property type="entry name" value="LRR_1"/>
    <property type="match status" value="3"/>
</dbReference>
<feature type="domain" description="Leucine-rich repeat-containing N-terminal plant-type" evidence="13">
    <location>
        <begin position="65"/>
        <end position="111"/>
    </location>
</feature>
<keyword evidence="6" id="KW-0812">Transmembrane</keyword>
<evidence type="ECO:0000256" key="6">
    <source>
        <dbReference type="ARBA" id="ARBA00022692"/>
    </source>
</evidence>
<protein>
    <recommendedName>
        <fullName evidence="17">Leucine-rich repeat-containing N-terminal plant-type domain-containing protein</fullName>
    </recommendedName>
</protein>
<dbReference type="FunFam" id="3.80.10.10:FF:000383">
    <property type="entry name" value="Leucine-rich repeat receptor protein kinase EMS1"/>
    <property type="match status" value="1"/>
</dbReference>
<evidence type="ECO:0000259" key="13">
    <source>
        <dbReference type="Pfam" id="PF08263"/>
    </source>
</evidence>
<keyword evidence="5" id="KW-0433">Leucine-rich repeat</keyword>
<comment type="caution">
    <text evidence="15">The sequence shown here is derived from an EMBL/GenBank/DDBJ whole genome shotgun (WGS) entry which is preliminary data.</text>
</comment>
<dbReference type="FunFam" id="3.80.10.10:FF:000041">
    <property type="entry name" value="LRR receptor-like serine/threonine-protein kinase ERECTA"/>
    <property type="match status" value="2"/>
</dbReference>
<evidence type="ECO:0000256" key="1">
    <source>
        <dbReference type="ARBA" id="ARBA00004251"/>
    </source>
</evidence>
<evidence type="ECO:0000256" key="7">
    <source>
        <dbReference type="ARBA" id="ARBA00022729"/>
    </source>
</evidence>
<organism evidence="15 16">
    <name type="scientific">Lactuca sativa</name>
    <name type="common">Garden lettuce</name>
    <dbReference type="NCBI Taxonomy" id="4236"/>
    <lineage>
        <taxon>Eukaryota</taxon>
        <taxon>Viridiplantae</taxon>
        <taxon>Streptophyta</taxon>
        <taxon>Embryophyta</taxon>
        <taxon>Tracheophyta</taxon>
        <taxon>Spermatophyta</taxon>
        <taxon>Magnoliopsida</taxon>
        <taxon>eudicotyledons</taxon>
        <taxon>Gunneridae</taxon>
        <taxon>Pentapetalae</taxon>
        <taxon>asterids</taxon>
        <taxon>campanulids</taxon>
        <taxon>Asterales</taxon>
        <taxon>Asteraceae</taxon>
        <taxon>Cichorioideae</taxon>
        <taxon>Cichorieae</taxon>
        <taxon>Lactucinae</taxon>
        <taxon>Lactuca</taxon>
    </lineage>
</organism>
<dbReference type="InterPro" id="IPR013210">
    <property type="entry name" value="LRR_N_plant-typ"/>
</dbReference>
<dbReference type="Pfam" id="PF23598">
    <property type="entry name" value="LRR_14"/>
    <property type="match status" value="1"/>
</dbReference>
<evidence type="ECO:0000259" key="14">
    <source>
        <dbReference type="Pfam" id="PF23598"/>
    </source>
</evidence>
<dbReference type="Proteomes" id="UP000235145">
    <property type="component" value="Unassembled WGS sequence"/>
</dbReference>
<evidence type="ECO:0000256" key="10">
    <source>
        <dbReference type="ARBA" id="ARBA00023136"/>
    </source>
</evidence>
<accession>A0A9R1V6Z6</accession>
<evidence type="ECO:0000313" key="16">
    <source>
        <dbReference type="Proteomes" id="UP000235145"/>
    </source>
</evidence>
<dbReference type="PANTHER" id="PTHR48052">
    <property type="entry name" value="UNNAMED PRODUCT"/>
    <property type="match status" value="1"/>
</dbReference>
<evidence type="ECO:0000256" key="2">
    <source>
        <dbReference type="ARBA" id="ARBA00009592"/>
    </source>
</evidence>
<feature type="domain" description="Disease resistance R13L4/SHOC-2-like LRR" evidence="14">
    <location>
        <begin position="237"/>
        <end position="450"/>
    </location>
</feature>
<evidence type="ECO:0000256" key="3">
    <source>
        <dbReference type="ARBA" id="ARBA00022475"/>
    </source>
</evidence>
<keyword evidence="10" id="KW-0472">Membrane</keyword>
<name>A0A9R1V6Z6_LACSA</name>
<dbReference type="FunFam" id="3.80.10.10:FF:000095">
    <property type="entry name" value="LRR receptor-like serine/threonine-protein kinase GSO1"/>
    <property type="match status" value="1"/>
</dbReference>
<evidence type="ECO:0000313" key="15">
    <source>
        <dbReference type="EMBL" id="KAJ0200855.1"/>
    </source>
</evidence>
<keyword evidence="4" id="KW-0597">Phosphoprotein</keyword>
<dbReference type="EMBL" id="NBSK02000006">
    <property type="protein sequence ID" value="KAJ0200855.1"/>
    <property type="molecule type" value="Genomic_DNA"/>
</dbReference>
<dbReference type="AlphaFoldDB" id="A0A9R1V6Z6"/>
<evidence type="ECO:0000256" key="4">
    <source>
        <dbReference type="ARBA" id="ARBA00022553"/>
    </source>
</evidence>
<keyword evidence="3" id="KW-1003">Cell membrane</keyword>
<evidence type="ECO:0000256" key="11">
    <source>
        <dbReference type="ARBA" id="ARBA00023170"/>
    </source>
</evidence>
<dbReference type="Pfam" id="PF08263">
    <property type="entry name" value="LRRNT_2"/>
    <property type="match status" value="1"/>
</dbReference>
<dbReference type="InterPro" id="IPR001611">
    <property type="entry name" value="Leu-rich_rpt"/>
</dbReference>
<comment type="subcellular location">
    <subcellularLocation>
        <location evidence="1">Cell membrane</location>
        <topology evidence="1">Single-pass type I membrane protein</topology>
    </subcellularLocation>
</comment>
<dbReference type="Pfam" id="PF13855">
    <property type="entry name" value="LRR_8"/>
    <property type="match status" value="3"/>
</dbReference>
<dbReference type="GO" id="GO:0051707">
    <property type="term" value="P:response to other organism"/>
    <property type="evidence" value="ECO:0007669"/>
    <property type="project" value="UniProtKB-ARBA"/>
</dbReference>
<dbReference type="SMART" id="SM00369">
    <property type="entry name" value="LRR_TYP"/>
    <property type="match status" value="10"/>
</dbReference>
<proteinExistence type="inferred from homology"/>
<evidence type="ECO:0000256" key="9">
    <source>
        <dbReference type="ARBA" id="ARBA00022989"/>
    </source>
</evidence>
<reference evidence="15 16" key="1">
    <citation type="journal article" date="2017" name="Nat. Commun.">
        <title>Genome assembly with in vitro proximity ligation data and whole-genome triplication in lettuce.</title>
        <authorList>
            <person name="Reyes-Chin-Wo S."/>
            <person name="Wang Z."/>
            <person name="Yang X."/>
            <person name="Kozik A."/>
            <person name="Arikit S."/>
            <person name="Song C."/>
            <person name="Xia L."/>
            <person name="Froenicke L."/>
            <person name="Lavelle D.O."/>
            <person name="Truco M.J."/>
            <person name="Xia R."/>
            <person name="Zhu S."/>
            <person name="Xu C."/>
            <person name="Xu H."/>
            <person name="Xu X."/>
            <person name="Cox K."/>
            <person name="Korf I."/>
            <person name="Meyers B.C."/>
            <person name="Michelmore R.W."/>
        </authorList>
    </citation>
    <scope>NUCLEOTIDE SEQUENCE [LARGE SCALE GENOMIC DNA]</scope>
    <source>
        <strain evidence="16">cv. Salinas</strain>
        <tissue evidence="15">Seedlings</tissue>
    </source>
</reference>
<keyword evidence="9" id="KW-1133">Transmembrane helix</keyword>
<dbReference type="FunFam" id="3.80.10.10:FF:000356">
    <property type="entry name" value="LRR receptor-like serine/threonine-protein kinase"/>
    <property type="match status" value="1"/>
</dbReference>
<evidence type="ECO:0000256" key="12">
    <source>
        <dbReference type="ARBA" id="ARBA00023180"/>
    </source>
</evidence>
<keyword evidence="12" id="KW-0325">Glycoprotein</keyword>
<dbReference type="GO" id="GO:0006952">
    <property type="term" value="P:defense response"/>
    <property type="evidence" value="ECO:0007669"/>
    <property type="project" value="UniProtKB-ARBA"/>
</dbReference>
<dbReference type="InterPro" id="IPR055414">
    <property type="entry name" value="LRR_R13L4/SHOC2-like"/>
</dbReference>
<dbReference type="GO" id="GO:0005886">
    <property type="term" value="C:plasma membrane"/>
    <property type="evidence" value="ECO:0007669"/>
    <property type="project" value="UniProtKB-SubCell"/>
</dbReference>
<evidence type="ECO:0000256" key="8">
    <source>
        <dbReference type="ARBA" id="ARBA00022737"/>
    </source>
</evidence>
<dbReference type="Gene3D" id="3.80.10.10">
    <property type="entry name" value="Ribonuclease Inhibitor"/>
    <property type="match status" value="4"/>
</dbReference>
<evidence type="ECO:0008006" key="17">
    <source>
        <dbReference type="Google" id="ProtNLM"/>
    </source>
</evidence>
<dbReference type="InterPro" id="IPR032675">
    <property type="entry name" value="LRR_dom_sf"/>
</dbReference>
<comment type="similarity">
    <text evidence="2">Belongs to the RLP family.</text>
</comment>
<dbReference type="PRINTS" id="PR00019">
    <property type="entry name" value="LEURICHRPT"/>
</dbReference>
<dbReference type="PROSITE" id="PS51450">
    <property type="entry name" value="LRR"/>
    <property type="match status" value="2"/>
</dbReference>
<keyword evidence="16" id="KW-1185">Reference proteome</keyword>
<evidence type="ECO:0000256" key="5">
    <source>
        <dbReference type="ARBA" id="ARBA00022614"/>
    </source>
</evidence>
<keyword evidence="8" id="KW-0677">Repeat</keyword>
<dbReference type="SUPFAM" id="SSF52058">
    <property type="entry name" value="L domain-like"/>
    <property type="match status" value="3"/>
</dbReference>
<dbReference type="PANTHER" id="PTHR48052:SF81">
    <property type="entry name" value="LEUCINE-RICH REPEAT-CONTAINING N-TERMINAL PLANT-TYPE DOMAIN-CONTAINING PROTEIN"/>
    <property type="match status" value="1"/>
</dbReference>
<keyword evidence="11" id="KW-0675">Receptor</keyword>
<keyword evidence="7" id="KW-0732">Signal</keyword>
<gene>
    <name evidence="15" type="ORF">LSAT_V11C600319320</name>
</gene>